<dbReference type="Proteomes" id="UP000005237">
    <property type="component" value="Unassembled WGS sequence"/>
</dbReference>
<evidence type="ECO:0000256" key="2">
    <source>
        <dbReference type="SAM" id="Phobius"/>
    </source>
</evidence>
<feature type="compositionally biased region" description="Basic and acidic residues" evidence="1">
    <location>
        <begin position="280"/>
        <end position="297"/>
    </location>
</feature>
<protein>
    <submittedName>
        <fullName evidence="3">Uncharacterized protein</fullName>
    </submittedName>
</protein>
<keyword evidence="2" id="KW-0472">Membrane</keyword>
<sequence>MLKPCTGLVQVDVSQITVNFPSSIKSYLPDCYGVNHEFFLQISTSNYSSQTTYFLQEQPTNALQIAITNSSSFQIPSATDFISLSAILSMRCSVSGPVSDSFLLATQVSKNPDKNNVQQTISATSDAHKWTITINIIRRCTGVNEFGFNCNEQCTAVDNAYSCYTCGSNGQKLCCQNGEVNQDDCSYYNSPPSTTWSPNVQCSSTAENTYFWLMISFAIIIVILAILLALVLLELCCGLFTGHRNGKGSEDRDWIVENEPRANRQLYDDDINRTTHQYRRRNEERERDRESPDENSRRSPYIVSREGLDNQTYDDDSLQNQWVEPQPRRIARV</sequence>
<proteinExistence type="predicted"/>
<keyword evidence="2" id="KW-0812">Transmembrane</keyword>
<evidence type="ECO:0000313" key="4">
    <source>
        <dbReference type="Proteomes" id="UP000005237"/>
    </source>
</evidence>
<name>A0A8R1HXJ5_CAEJA</name>
<accession>A0A8R1HXJ5</accession>
<evidence type="ECO:0000256" key="1">
    <source>
        <dbReference type="SAM" id="MobiDB-lite"/>
    </source>
</evidence>
<keyword evidence="4" id="KW-1185">Reference proteome</keyword>
<dbReference type="AlphaFoldDB" id="A0A8R1HXJ5"/>
<organism evidence="3 4">
    <name type="scientific">Caenorhabditis japonica</name>
    <dbReference type="NCBI Taxonomy" id="281687"/>
    <lineage>
        <taxon>Eukaryota</taxon>
        <taxon>Metazoa</taxon>
        <taxon>Ecdysozoa</taxon>
        <taxon>Nematoda</taxon>
        <taxon>Chromadorea</taxon>
        <taxon>Rhabditida</taxon>
        <taxon>Rhabditina</taxon>
        <taxon>Rhabditomorpha</taxon>
        <taxon>Rhabditoidea</taxon>
        <taxon>Rhabditidae</taxon>
        <taxon>Peloderinae</taxon>
        <taxon>Caenorhabditis</taxon>
    </lineage>
</organism>
<reference evidence="4" key="1">
    <citation type="submission" date="2010-08" db="EMBL/GenBank/DDBJ databases">
        <authorList>
            <consortium name="Caenorhabditis japonica Sequencing Consortium"/>
            <person name="Wilson R.K."/>
        </authorList>
    </citation>
    <scope>NUCLEOTIDE SEQUENCE [LARGE SCALE GENOMIC DNA]</scope>
    <source>
        <strain evidence="4">DF5081</strain>
    </source>
</reference>
<keyword evidence="2" id="KW-1133">Transmembrane helix</keyword>
<reference evidence="3" key="2">
    <citation type="submission" date="2022-06" db="UniProtKB">
        <authorList>
            <consortium name="EnsemblMetazoa"/>
        </authorList>
    </citation>
    <scope>IDENTIFICATION</scope>
    <source>
        <strain evidence="3">DF5081</strain>
    </source>
</reference>
<evidence type="ECO:0000313" key="3">
    <source>
        <dbReference type="EnsemblMetazoa" id="CJA09648.1"/>
    </source>
</evidence>
<feature type="region of interest" description="Disordered" evidence="1">
    <location>
        <begin position="265"/>
        <end position="333"/>
    </location>
</feature>
<feature type="transmembrane region" description="Helical" evidence="2">
    <location>
        <begin position="210"/>
        <end position="240"/>
    </location>
</feature>
<dbReference type="EnsemblMetazoa" id="CJA09648.1">
    <property type="protein sequence ID" value="CJA09648.1"/>
    <property type="gene ID" value="WBGene00128852"/>
</dbReference>